<feature type="compositionally biased region" description="Basic and acidic residues" evidence="1">
    <location>
        <begin position="138"/>
        <end position="154"/>
    </location>
</feature>
<dbReference type="PANTHER" id="PTHR46599:SF3">
    <property type="entry name" value="PIGGYBAC TRANSPOSABLE ELEMENT-DERIVED PROTEIN 4"/>
    <property type="match status" value="1"/>
</dbReference>
<dbReference type="Pfam" id="PF13843">
    <property type="entry name" value="DDE_Tnp_1_7"/>
    <property type="match status" value="1"/>
</dbReference>
<evidence type="ECO:0000313" key="4">
    <source>
        <dbReference type="Proteomes" id="UP001519460"/>
    </source>
</evidence>
<evidence type="ECO:0000313" key="3">
    <source>
        <dbReference type="EMBL" id="KAK7494474.1"/>
    </source>
</evidence>
<feature type="region of interest" description="Disordered" evidence="1">
    <location>
        <begin position="51"/>
        <end position="85"/>
    </location>
</feature>
<dbReference type="AlphaFoldDB" id="A0ABD0L4J9"/>
<feature type="compositionally biased region" description="Basic and acidic residues" evidence="1">
    <location>
        <begin position="64"/>
        <end position="75"/>
    </location>
</feature>
<accession>A0ABD0L4J9</accession>
<keyword evidence="4" id="KW-1185">Reference proteome</keyword>
<organism evidence="3 4">
    <name type="scientific">Batillaria attramentaria</name>
    <dbReference type="NCBI Taxonomy" id="370345"/>
    <lineage>
        <taxon>Eukaryota</taxon>
        <taxon>Metazoa</taxon>
        <taxon>Spiralia</taxon>
        <taxon>Lophotrochozoa</taxon>
        <taxon>Mollusca</taxon>
        <taxon>Gastropoda</taxon>
        <taxon>Caenogastropoda</taxon>
        <taxon>Sorbeoconcha</taxon>
        <taxon>Cerithioidea</taxon>
        <taxon>Batillariidae</taxon>
        <taxon>Batillaria</taxon>
    </lineage>
</organism>
<protein>
    <recommendedName>
        <fullName evidence="2">PiggyBac transposable element-derived protein domain-containing protein</fullName>
    </recommendedName>
</protein>
<sequence>MAANASMEKRLVTALDMFTSLKSQHIIKDSPEDATVHRGCSEGVTTHRGCSEDVTIQGGGSEDAASHRGCPEDVTSHSGLSKNTAYSGLSEDVTLHRGCSEGVTTHGGRSENVTSHTGRSEDATMHRCCSEGVTTYRGRPEDVTIHRGHSEDPTTHSTQTRKIDCSDDDLVPSFGPESPVYNFPTLQSRRPADSTTQHHSTSLHNNELRKTDCSDDDIVPSSGSESLAYHFPTLQSWWPAESTQQHCTSPHKNELRKSCDTEEFGGHDDDGDSQLSANKVFLSSPSSDEWLPSAVHMTQLQIRTVFLRHRNGADCRRLLKYAAAQILFLHFNDNAGLPARGDPDYDRLYNIRPVVDYLFAKFQEVYEPRQAVCVDKSLLLWKGRLIFRQYIPLKHARFGIKIYLCCESDGEVKGSGRYCYRLKVYAGREDPVNEIQPVLEAVGADNPDLT</sequence>
<name>A0ABD0L4J9_9CAEN</name>
<proteinExistence type="predicted"/>
<dbReference type="Proteomes" id="UP001519460">
    <property type="component" value="Unassembled WGS sequence"/>
</dbReference>
<dbReference type="PANTHER" id="PTHR46599">
    <property type="entry name" value="PIGGYBAC TRANSPOSABLE ELEMENT-DERIVED PROTEIN 4"/>
    <property type="match status" value="1"/>
</dbReference>
<dbReference type="EMBL" id="JACVVK020000083">
    <property type="protein sequence ID" value="KAK7494474.1"/>
    <property type="molecule type" value="Genomic_DNA"/>
</dbReference>
<feature type="compositionally biased region" description="Polar residues" evidence="1">
    <location>
        <begin position="76"/>
        <end position="85"/>
    </location>
</feature>
<feature type="compositionally biased region" description="Polar residues" evidence="1">
    <location>
        <begin position="184"/>
        <end position="205"/>
    </location>
</feature>
<feature type="region of interest" description="Disordered" evidence="1">
    <location>
        <begin position="99"/>
        <end position="215"/>
    </location>
</feature>
<dbReference type="InterPro" id="IPR029526">
    <property type="entry name" value="PGBD"/>
</dbReference>
<evidence type="ECO:0000256" key="1">
    <source>
        <dbReference type="SAM" id="MobiDB-lite"/>
    </source>
</evidence>
<gene>
    <name evidence="3" type="ORF">BaRGS_00014366</name>
</gene>
<feature type="compositionally biased region" description="Basic and acidic residues" evidence="1">
    <location>
        <begin position="118"/>
        <end position="129"/>
    </location>
</feature>
<comment type="caution">
    <text evidence="3">The sequence shown here is derived from an EMBL/GenBank/DDBJ whole genome shotgun (WGS) entry which is preliminary data.</text>
</comment>
<evidence type="ECO:0000259" key="2">
    <source>
        <dbReference type="Pfam" id="PF13843"/>
    </source>
</evidence>
<reference evidence="3 4" key="1">
    <citation type="journal article" date="2023" name="Sci. Data">
        <title>Genome assembly of the Korean intertidal mud-creeper Batillaria attramentaria.</title>
        <authorList>
            <person name="Patra A.K."/>
            <person name="Ho P.T."/>
            <person name="Jun S."/>
            <person name="Lee S.J."/>
            <person name="Kim Y."/>
            <person name="Won Y.J."/>
        </authorList>
    </citation>
    <scope>NUCLEOTIDE SEQUENCE [LARGE SCALE GENOMIC DNA]</scope>
    <source>
        <strain evidence="3">Wonlab-2016</strain>
    </source>
</reference>
<feature type="domain" description="PiggyBac transposable element-derived protein" evidence="2">
    <location>
        <begin position="329"/>
        <end position="409"/>
    </location>
</feature>